<keyword evidence="1" id="KW-0732">Signal</keyword>
<evidence type="ECO:0000313" key="3">
    <source>
        <dbReference type="Proteomes" id="UP001205603"/>
    </source>
</evidence>
<gene>
    <name evidence="2" type="ORF">NMU02_11200</name>
</gene>
<organism evidence="2 3">
    <name type="scientific">Coprobacter tertius</name>
    <dbReference type="NCBI Taxonomy" id="2944915"/>
    <lineage>
        <taxon>Bacteria</taxon>
        <taxon>Pseudomonadati</taxon>
        <taxon>Bacteroidota</taxon>
        <taxon>Bacteroidia</taxon>
        <taxon>Bacteroidales</taxon>
        <taxon>Barnesiellaceae</taxon>
        <taxon>Coprobacter</taxon>
    </lineage>
</organism>
<proteinExistence type="predicted"/>
<evidence type="ECO:0000256" key="1">
    <source>
        <dbReference type="SAM" id="SignalP"/>
    </source>
</evidence>
<feature type="chain" id="PRO_5047056345" description="Lipocalin-like domain-containing protein" evidence="1">
    <location>
        <begin position="25"/>
        <end position="162"/>
    </location>
</feature>
<evidence type="ECO:0000313" key="2">
    <source>
        <dbReference type="EMBL" id="MCP9612658.1"/>
    </source>
</evidence>
<feature type="signal peptide" evidence="1">
    <location>
        <begin position="1"/>
        <end position="24"/>
    </location>
</feature>
<evidence type="ECO:0008006" key="4">
    <source>
        <dbReference type="Google" id="ProtNLM"/>
    </source>
</evidence>
<protein>
    <recommendedName>
        <fullName evidence="4">Lipocalin-like domain-containing protein</fullName>
    </recommendedName>
</protein>
<keyword evidence="3" id="KW-1185">Reference proteome</keyword>
<comment type="caution">
    <text evidence="2">The sequence shown here is derived from an EMBL/GenBank/DDBJ whole genome shotgun (WGS) entry which is preliminary data.</text>
</comment>
<dbReference type="Proteomes" id="UP001205603">
    <property type="component" value="Unassembled WGS sequence"/>
</dbReference>
<sequence>MKKSFVKLFLFVVPIFLFTIISCNDNKNSNNGTEPPVFTDDNTPRIEGWKSNTVYMNAKTGDISSMEIGRDAAGNETGENLTRTYEFSNLNNNSDFFRASAKGDFSKQGSLSEGYIAIRESGGETDYLIAQKTTIEKTANGQIWLLFSFKDHDDIRIVTESL</sequence>
<accession>A0ABT1MJ64</accession>
<dbReference type="RefSeq" id="WP_255028000.1">
    <property type="nucleotide sequence ID" value="NZ_JANDHW010000012.1"/>
</dbReference>
<dbReference type="EMBL" id="JANDHW010000012">
    <property type="protein sequence ID" value="MCP9612658.1"/>
    <property type="molecule type" value="Genomic_DNA"/>
</dbReference>
<dbReference type="PROSITE" id="PS51257">
    <property type="entry name" value="PROKAR_LIPOPROTEIN"/>
    <property type="match status" value="1"/>
</dbReference>
<name>A0ABT1MJ64_9BACT</name>
<reference evidence="2 3" key="1">
    <citation type="submission" date="2022-07" db="EMBL/GenBank/DDBJ databases">
        <title>Fecal culturing of patients with breast cancer.</title>
        <authorList>
            <person name="Teng N.M.Y."/>
            <person name="Kiu R."/>
            <person name="Evans R."/>
            <person name="Baker D.J."/>
            <person name="Zenner C."/>
            <person name="Robinson S.D."/>
            <person name="Hall L.J."/>
        </authorList>
    </citation>
    <scope>NUCLEOTIDE SEQUENCE [LARGE SCALE GENOMIC DNA]</scope>
    <source>
        <strain evidence="2 3">LH1063</strain>
    </source>
</reference>